<dbReference type="SUPFAM" id="SSF88946">
    <property type="entry name" value="Sigma2 domain of RNA polymerase sigma factors"/>
    <property type="match status" value="1"/>
</dbReference>
<organism evidence="7 8">
    <name type="scientific">Solirubrobacter deserti</name>
    <dbReference type="NCBI Taxonomy" id="2282478"/>
    <lineage>
        <taxon>Bacteria</taxon>
        <taxon>Bacillati</taxon>
        <taxon>Actinomycetota</taxon>
        <taxon>Thermoleophilia</taxon>
        <taxon>Solirubrobacterales</taxon>
        <taxon>Solirubrobacteraceae</taxon>
        <taxon>Solirubrobacter</taxon>
    </lineage>
</organism>
<keyword evidence="8" id="KW-1185">Reference proteome</keyword>
<dbReference type="RefSeq" id="WP_202958323.1">
    <property type="nucleotide sequence ID" value="NZ_JAPCID010000047.1"/>
</dbReference>
<gene>
    <name evidence="7" type="ORF">OJ962_25640</name>
</gene>
<reference evidence="7" key="1">
    <citation type="submission" date="2022-10" db="EMBL/GenBank/DDBJ databases">
        <title>The WGS of Solirubrobacter sp. CPCC 204708.</title>
        <authorList>
            <person name="Jiang Z."/>
        </authorList>
    </citation>
    <scope>NUCLEOTIDE SEQUENCE</scope>
    <source>
        <strain evidence="7">CPCC 204708</strain>
    </source>
</reference>
<evidence type="ECO:0000256" key="3">
    <source>
        <dbReference type="ARBA" id="ARBA00023082"/>
    </source>
</evidence>
<keyword evidence="2" id="KW-0805">Transcription regulation</keyword>
<accession>A0ABT4RRN3</accession>
<evidence type="ECO:0000256" key="1">
    <source>
        <dbReference type="ARBA" id="ARBA00010641"/>
    </source>
</evidence>
<dbReference type="InterPro" id="IPR036388">
    <property type="entry name" value="WH-like_DNA-bd_sf"/>
</dbReference>
<feature type="domain" description="RNA polymerase sigma-70 region 2" evidence="5">
    <location>
        <begin position="21"/>
        <end position="88"/>
    </location>
</feature>
<dbReference type="InterPro" id="IPR007627">
    <property type="entry name" value="RNA_pol_sigma70_r2"/>
</dbReference>
<dbReference type="PANTHER" id="PTHR43133:SF53">
    <property type="entry name" value="ECF RNA POLYMERASE SIGMA-E FACTOR"/>
    <property type="match status" value="1"/>
</dbReference>
<dbReference type="SUPFAM" id="SSF88659">
    <property type="entry name" value="Sigma3 and sigma4 domains of RNA polymerase sigma factors"/>
    <property type="match status" value="1"/>
</dbReference>
<dbReference type="Pfam" id="PF04542">
    <property type="entry name" value="Sigma70_r2"/>
    <property type="match status" value="1"/>
</dbReference>
<dbReference type="Gene3D" id="1.10.10.10">
    <property type="entry name" value="Winged helix-like DNA-binding domain superfamily/Winged helix DNA-binding domain"/>
    <property type="match status" value="1"/>
</dbReference>
<evidence type="ECO:0000256" key="4">
    <source>
        <dbReference type="ARBA" id="ARBA00023163"/>
    </source>
</evidence>
<evidence type="ECO:0000259" key="5">
    <source>
        <dbReference type="Pfam" id="PF04542"/>
    </source>
</evidence>
<dbReference type="InterPro" id="IPR039425">
    <property type="entry name" value="RNA_pol_sigma-70-like"/>
</dbReference>
<dbReference type="PANTHER" id="PTHR43133">
    <property type="entry name" value="RNA POLYMERASE ECF-TYPE SIGMA FACTO"/>
    <property type="match status" value="1"/>
</dbReference>
<evidence type="ECO:0000256" key="2">
    <source>
        <dbReference type="ARBA" id="ARBA00023015"/>
    </source>
</evidence>
<dbReference type="Gene3D" id="1.10.1740.10">
    <property type="match status" value="1"/>
</dbReference>
<keyword evidence="4" id="KW-0804">Transcription</keyword>
<dbReference type="InterPro" id="IPR014284">
    <property type="entry name" value="RNA_pol_sigma-70_dom"/>
</dbReference>
<evidence type="ECO:0000259" key="6">
    <source>
        <dbReference type="Pfam" id="PF08281"/>
    </source>
</evidence>
<comment type="caution">
    <text evidence="7">The sequence shown here is derived from an EMBL/GenBank/DDBJ whole genome shotgun (WGS) entry which is preliminary data.</text>
</comment>
<dbReference type="InterPro" id="IPR013249">
    <property type="entry name" value="RNA_pol_sigma70_r4_t2"/>
</dbReference>
<feature type="domain" description="RNA polymerase sigma factor 70 region 4 type 2" evidence="6">
    <location>
        <begin position="129"/>
        <end position="180"/>
    </location>
</feature>
<keyword evidence="3" id="KW-0731">Sigma factor</keyword>
<evidence type="ECO:0000313" key="7">
    <source>
        <dbReference type="EMBL" id="MDA0140905.1"/>
    </source>
</evidence>
<sequence>MDDEELLARIRAGDEAAFNALVARYGPLMLRIALSHTPSRAVAEEVVQEAWLGVVQGLPKFEGRSSLKTWILRIVANRARTRGERERRSVPFGDDRPVVDPSRFTPEGAWGVPPTEWPEDRLLQAETLERVNAAIDRLPPRQQEVLVLRDVEGWQPAEVGEALNLTDGNQRVLLHRARAKVREELERYFQEAA</sequence>
<name>A0ABT4RRN3_9ACTN</name>
<proteinExistence type="inferred from homology"/>
<dbReference type="InterPro" id="IPR013325">
    <property type="entry name" value="RNA_pol_sigma_r2"/>
</dbReference>
<protein>
    <submittedName>
        <fullName evidence="7">Sigma-70 family RNA polymerase sigma factor</fullName>
    </submittedName>
</protein>
<comment type="similarity">
    <text evidence="1">Belongs to the sigma-70 factor family. ECF subfamily.</text>
</comment>
<dbReference type="InterPro" id="IPR013324">
    <property type="entry name" value="RNA_pol_sigma_r3/r4-like"/>
</dbReference>
<dbReference type="CDD" id="cd06171">
    <property type="entry name" value="Sigma70_r4"/>
    <property type="match status" value="1"/>
</dbReference>
<dbReference type="NCBIfam" id="TIGR02937">
    <property type="entry name" value="sigma70-ECF"/>
    <property type="match status" value="1"/>
</dbReference>
<dbReference type="Proteomes" id="UP001147700">
    <property type="component" value="Unassembled WGS sequence"/>
</dbReference>
<dbReference type="EMBL" id="JAPCID010000047">
    <property type="protein sequence ID" value="MDA0140905.1"/>
    <property type="molecule type" value="Genomic_DNA"/>
</dbReference>
<evidence type="ECO:0000313" key="8">
    <source>
        <dbReference type="Proteomes" id="UP001147700"/>
    </source>
</evidence>
<dbReference type="Pfam" id="PF08281">
    <property type="entry name" value="Sigma70_r4_2"/>
    <property type="match status" value="1"/>
</dbReference>